<evidence type="ECO:0000313" key="2">
    <source>
        <dbReference type="EMBL" id="GAA0248133.1"/>
    </source>
</evidence>
<sequence length="59" mass="6774">MAQRFPGHPDLTWTTVHENYAADGGTDDIHLTATARYVKLYAFQRATAYGYSLWEFAIY</sequence>
<gene>
    <name evidence="2" type="ORF">GCM10010492_54890</name>
</gene>
<evidence type="ECO:0000259" key="1">
    <source>
        <dbReference type="PROSITE" id="PS50022"/>
    </source>
</evidence>
<comment type="caution">
    <text evidence="2">The sequence shown here is derived from an EMBL/GenBank/DDBJ whole genome shotgun (WGS) entry which is preliminary data.</text>
</comment>
<dbReference type="SUPFAM" id="SSF49785">
    <property type="entry name" value="Galactose-binding domain-like"/>
    <property type="match status" value="1"/>
</dbReference>
<dbReference type="EMBL" id="BAAABU010000016">
    <property type="protein sequence ID" value="GAA0248133.1"/>
    <property type="molecule type" value="Genomic_DNA"/>
</dbReference>
<dbReference type="PROSITE" id="PS50022">
    <property type="entry name" value="FA58C_3"/>
    <property type="match status" value="1"/>
</dbReference>
<proteinExistence type="predicted"/>
<evidence type="ECO:0000313" key="3">
    <source>
        <dbReference type="Proteomes" id="UP001500416"/>
    </source>
</evidence>
<keyword evidence="3" id="KW-1185">Reference proteome</keyword>
<protein>
    <recommendedName>
        <fullName evidence="1">F5/8 type C domain-containing protein</fullName>
    </recommendedName>
</protein>
<organism evidence="2 3">
    <name type="scientific">Saccharothrix mutabilis subsp. mutabilis</name>
    <dbReference type="NCBI Taxonomy" id="66855"/>
    <lineage>
        <taxon>Bacteria</taxon>
        <taxon>Bacillati</taxon>
        <taxon>Actinomycetota</taxon>
        <taxon>Actinomycetes</taxon>
        <taxon>Pseudonocardiales</taxon>
        <taxon>Pseudonocardiaceae</taxon>
        <taxon>Saccharothrix</taxon>
    </lineage>
</organism>
<dbReference type="Proteomes" id="UP001500416">
    <property type="component" value="Unassembled WGS sequence"/>
</dbReference>
<dbReference type="InterPro" id="IPR000421">
    <property type="entry name" value="FA58C"/>
</dbReference>
<reference evidence="3" key="1">
    <citation type="journal article" date="2019" name="Int. J. Syst. Evol. Microbiol.">
        <title>The Global Catalogue of Microorganisms (GCM) 10K type strain sequencing project: providing services to taxonomists for standard genome sequencing and annotation.</title>
        <authorList>
            <consortium name="The Broad Institute Genomics Platform"/>
            <consortium name="The Broad Institute Genome Sequencing Center for Infectious Disease"/>
            <person name="Wu L."/>
            <person name="Ma J."/>
        </authorList>
    </citation>
    <scope>NUCLEOTIDE SEQUENCE [LARGE SCALE GENOMIC DNA]</scope>
    <source>
        <strain evidence="3">JCM 3380</strain>
    </source>
</reference>
<accession>A0ABP3DZU5</accession>
<feature type="domain" description="F5/8 type C" evidence="1">
    <location>
        <begin position="1"/>
        <end position="59"/>
    </location>
</feature>
<dbReference type="InterPro" id="IPR008979">
    <property type="entry name" value="Galactose-bd-like_sf"/>
</dbReference>
<name>A0ABP3DZU5_9PSEU</name>
<dbReference type="Gene3D" id="2.60.120.260">
    <property type="entry name" value="Galactose-binding domain-like"/>
    <property type="match status" value="1"/>
</dbReference>